<evidence type="ECO:0000256" key="1">
    <source>
        <dbReference type="SAM" id="MobiDB-lite"/>
    </source>
</evidence>
<dbReference type="Proteomes" id="UP000324222">
    <property type="component" value="Unassembled WGS sequence"/>
</dbReference>
<feature type="region of interest" description="Disordered" evidence="1">
    <location>
        <begin position="40"/>
        <end position="87"/>
    </location>
</feature>
<organism evidence="2 3">
    <name type="scientific">Portunus trituberculatus</name>
    <name type="common">Swimming crab</name>
    <name type="synonym">Neptunus trituberculatus</name>
    <dbReference type="NCBI Taxonomy" id="210409"/>
    <lineage>
        <taxon>Eukaryota</taxon>
        <taxon>Metazoa</taxon>
        <taxon>Ecdysozoa</taxon>
        <taxon>Arthropoda</taxon>
        <taxon>Crustacea</taxon>
        <taxon>Multicrustacea</taxon>
        <taxon>Malacostraca</taxon>
        <taxon>Eumalacostraca</taxon>
        <taxon>Eucarida</taxon>
        <taxon>Decapoda</taxon>
        <taxon>Pleocyemata</taxon>
        <taxon>Brachyura</taxon>
        <taxon>Eubrachyura</taxon>
        <taxon>Portunoidea</taxon>
        <taxon>Portunidae</taxon>
        <taxon>Portuninae</taxon>
        <taxon>Portunus</taxon>
    </lineage>
</organism>
<gene>
    <name evidence="2" type="ORF">E2C01_062363</name>
</gene>
<proteinExistence type="predicted"/>
<accession>A0A5B7HDU6</accession>
<evidence type="ECO:0000313" key="3">
    <source>
        <dbReference type="Proteomes" id="UP000324222"/>
    </source>
</evidence>
<comment type="caution">
    <text evidence="2">The sequence shown here is derived from an EMBL/GenBank/DDBJ whole genome shotgun (WGS) entry which is preliminary data.</text>
</comment>
<reference evidence="2 3" key="1">
    <citation type="submission" date="2019-05" db="EMBL/GenBank/DDBJ databases">
        <title>Another draft genome of Portunus trituberculatus and its Hox gene families provides insights of decapod evolution.</title>
        <authorList>
            <person name="Jeong J.-H."/>
            <person name="Song I."/>
            <person name="Kim S."/>
            <person name="Choi T."/>
            <person name="Kim D."/>
            <person name="Ryu S."/>
            <person name="Kim W."/>
        </authorList>
    </citation>
    <scope>NUCLEOTIDE SEQUENCE [LARGE SCALE GENOMIC DNA]</scope>
    <source>
        <tissue evidence="2">Muscle</tissue>
    </source>
</reference>
<feature type="compositionally biased region" description="Polar residues" evidence="1">
    <location>
        <begin position="66"/>
        <end position="80"/>
    </location>
</feature>
<dbReference type="AlphaFoldDB" id="A0A5B7HDU6"/>
<sequence>MQQTNAHNERITKFALECGSDEHTWKDCTSTKKKCINCGDDHGTSANKCPKRKEAKESKRKERKNNVTNSQATKSNNSYPIQAPPTL</sequence>
<evidence type="ECO:0000313" key="2">
    <source>
        <dbReference type="EMBL" id="MPC68166.1"/>
    </source>
</evidence>
<name>A0A5B7HDU6_PORTR</name>
<protein>
    <recommendedName>
        <fullName evidence="4">CCHC-type domain-containing protein</fullName>
    </recommendedName>
</protein>
<dbReference type="EMBL" id="VSRR010027407">
    <property type="protein sequence ID" value="MPC68166.1"/>
    <property type="molecule type" value="Genomic_DNA"/>
</dbReference>
<evidence type="ECO:0008006" key="4">
    <source>
        <dbReference type="Google" id="ProtNLM"/>
    </source>
</evidence>
<keyword evidence="3" id="KW-1185">Reference proteome</keyword>